<organism evidence="3 4">
    <name type="scientific">Acrobeloides nanus</name>
    <dbReference type="NCBI Taxonomy" id="290746"/>
    <lineage>
        <taxon>Eukaryota</taxon>
        <taxon>Metazoa</taxon>
        <taxon>Ecdysozoa</taxon>
        <taxon>Nematoda</taxon>
        <taxon>Chromadorea</taxon>
        <taxon>Rhabditida</taxon>
        <taxon>Tylenchina</taxon>
        <taxon>Cephalobomorpha</taxon>
        <taxon>Cephaloboidea</taxon>
        <taxon>Cephalobidae</taxon>
        <taxon>Acrobeloides</taxon>
    </lineage>
</organism>
<keyword evidence="1" id="KW-0561">Oxygen transport</keyword>
<evidence type="ECO:0000259" key="2">
    <source>
        <dbReference type="PROSITE" id="PS01033"/>
    </source>
</evidence>
<keyword evidence="1" id="KW-0408">Iron</keyword>
<comment type="similarity">
    <text evidence="1">Belongs to the globin family.</text>
</comment>
<reference evidence="4" key="1">
    <citation type="submission" date="2022-11" db="UniProtKB">
        <authorList>
            <consortium name="WormBaseParasite"/>
        </authorList>
    </citation>
    <scope>IDENTIFICATION</scope>
</reference>
<dbReference type="WBParaSite" id="ACRNAN_Path_1061.g4070.t1">
    <property type="protein sequence ID" value="ACRNAN_Path_1061.g4070.t1"/>
    <property type="gene ID" value="ACRNAN_Path_1061.g4070"/>
</dbReference>
<proteinExistence type="inferred from homology"/>
<dbReference type="InterPro" id="IPR044399">
    <property type="entry name" value="Mb-like_M"/>
</dbReference>
<evidence type="ECO:0000313" key="4">
    <source>
        <dbReference type="WBParaSite" id="ACRNAN_Path_1061.g4070.t1"/>
    </source>
</evidence>
<dbReference type="SUPFAM" id="SSF46458">
    <property type="entry name" value="Globin-like"/>
    <property type="match status" value="1"/>
</dbReference>
<keyword evidence="1" id="KW-0349">Heme</keyword>
<evidence type="ECO:0000256" key="1">
    <source>
        <dbReference type="RuleBase" id="RU000356"/>
    </source>
</evidence>
<sequence>MACCPIFHRIFGDGNKIKPYLAFFAGRNKSQHKQYVDAIPTVSEQVSNNGIEEKIHNLHMINAELDSPQIVYWTPTKYEKDLLNQTWSNELDFLYILGLKIYVHIFEYCPSTKKLFPTIHAMGPTYAESEAFKGQALKFVQVVCHCIESLNEPHTMAEYLRYIGEKHVQYSYRGFKPLFWNIYLDALDMSLSEHIASFENFDEEKKKDATEAWRKLAKFTITHMKKGYVRGLVKEFNEQSDTFSIWAGQHPGFRPIEDDD</sequence>
<accession>A0A914BV01</accession>
<dbReference type="GO" id="GO:0005344">
    <property type="term" value="F:oxygen carrier activity"/>
    <property type="evidence" value="ECO:0007669"/>
    <property type="project" value="UniProtKB-KW"/>
</dbReference>
<dbReference type="InterPro" id="IPR053341">
    <property type="entry name" value="Oxidative_stress_globin-like"/>
</dbReference>
<dbReference type="Pfam" id="PF00042">
    <property type="entry name" value="Globin"/>
    <property type="match status" value="1"/>
</dbReference>
<dbReference type="AlphaFoldDB" id="A0A914BV01"/>
<dbReference type="InterPro" id="IPR009050">
    <property type="entry name" value="Globin-like_sf"/>
</dbReference>
<dbReference type="PANTHER" id="PTHR47768:SF1">
    <property type="entry name" value="GLOBIN FAMILY PROFILE DOMAIN-CONTAINING PROTEIN"/>
    <property type="match status" value="1"/>
</dbReference>
<dbReference type="PROSITE" id="PS01033">
    <property type="entry name" value="GLOBIN"/>
    <property type="match status" value="1"/>
</dbReference>
<protein>
    <submittedName>
        <fullName evidence="4">Globin family profile domain-containing protein</fullName>
    </submittedName>
</protein>
<dbReference type="InterPro" id="IPR000971">
    <property type="entry name" value="Globin"/>
</dbReference>
<feature type="domain" description="Globin" evidence="2">
    <location>
        <begin position="74"/>
        <end position="229"/>
    </location>
</feature>
<dbReference type="Proteomes" id="UP000887540">
    <property type="component" value="Unplaced"/>
</dbReference>
<dbReference type="Gene3D" id="1.10.490.10">
    <property type="entry name" value="Globins"/>
    <property type="match status" value="1"/>
</dbReference>
<evidence type="ECO:0000313" key="3">
    <source>
        <dbReference type="Proteomes" id="UP000887540"/>
    </source>
</evidence>
<dbReference type="CDD" id="cd01040">
    <property type="entry name" value="Mb-like"/>
    <property type="match status" value="1"/>
</dbReference>
<dbReference type="InterPro" id="IPR012292">
    <property type="entry name" value="Globin/Proto"/>
</dbReference>
<keyword evidence="3" id="KW-1185">Reference proteome</keyword>
<name>A0A914BV01_9BILA</name>
<keyword evidence="1" id="KW-0479">Metal-binding</keyword>
<dbReference type="GO" id="GO:0020037">
    <property type="term" value="F:heme binding"/>
    <property type="evidence" value="ECO:0007669"/>
    <property type="project" value="InterPro"/>
</dbReference>
<dbReference type="PANTHER" id="PTHR47768">
    <property type="entry name" value="GLOBIN RELATED-RELATED"/>
    <property type="match status" value="1"/>
</dbReference>
<dbReference type="GO" id="GO:0019825">
    <property type="term" value="F:oxygen binding"/>
    <property type="evidence" value="ECO:0007669"/>
    <property type="project" value="InterPro"/>
</dbReference>
<keyword evidence="1" id="KW-0813">Transport</keyword>